<dbReference type="STRING" id="3076.A0A2P6TWK6"/>
<keyword evidence="2" id="KW-1133">Transmembrane helix</keyword>
<accession>A0A2P6TWK6</accession>
<evidence type="ECO:0000256" key="2">
    <source>
        <dbReference type="SAM" id="Phobius"/>
    </source>
</evidence>
<evidence type="ECO:0000259" key="3">
    <source>
        <dbReference type="Pfam" id="PF09423"/>
    </source>
</evidence>
<feature type="compositionally biased region" description="Low complexity" evidence="1">
    <location>
        <begin position="31"/>
        <end position="47"/>
    </location>
</feature>
<comment type="caution">
    <text evidence="4">The sequence shown here is derived from an EMBL/GenBank/DDBJ whole genome shotgun (WGS) entry which is preliminary data.</text>
</comment>
<keyword evidence="5" id="KW-1185">Reference proteome</keyword>
<name>A0A2P6TWK6_CHLSO</name>
<dbReference type="Gene3D" id="3.60.21.70">
    <property type="entry name" value="PhoD-like phosphatase"/>
    <property type="match status" value="1"/>
</dbReference>
<reference evidence="4 5" key="1">
    <citation type="journal article" date="2018" name="Plant J.">
        <title>Genome sequences of Chlorella sorokiniana UTEX 1602 and Micractinium conductrix SAG 241.80: implications to maltose excretion by a green alga.</title>
        <authorList>
            <person name="Arriola M.B."/>
            <person name="Velmurugan N."/>
            <person name="Zhang Y."/>
            <person name="Plunkett M.H."/>
            <person name="Hondzo H."/>
            <person name="Barney B.M."/>
        </authorList>
    </citation>
    <scope>NUCLEOTIDE SEQUENCE [LARGE SCALE GENOMIC DNA]</scope>
    <source>
        <strain evidence="5">UTEX 1602</strain>
    </source>
</reference>
<dbReference type="InterPro" id="IPR038607">
    <property type="entry name" value="PhoD-like_sf"/>
</dbReference>
<feature type="region of interest" description="Disordered" evidence="1">
    <location>
        <begin position="31"/>
        <end position="52"/>
    </location>
</feature>
<dbReference type="InterPro" id="IPR029052">
    <property type="entry name" value="Metallo-depent_PP-like"/>
</dbReference>
<evidence type="ECO:0000313" key="4">
    <source>
        <dbReference type="EMBL" id="PRW58437.1"/>
    </source>
</evidence>
<feature type="domain" description="PhoD-like phosphatase metallophosphatase" evidence="3">
    <location>
        <begin position="401"/>
        <end position="595"/>
    </location>
</feature>
<gene>
    <name evidence="4" type="ORF">C2E21_2959</name>
</gene>
<sequence>MSLPRGHSEQERLNASFNGHAYSAGLEISPGGPLSPGQPMSPSSPRSPQEERQLRQTIRLIAAAIIFGLLVATMIALLAATVLRCRREGGAGCLIPKQKVPLPWGGSSLWPVGMTVSRIAFGSCAAYDARAQPIWEEGVIPSQPDAFVWLGDFYYADEALFECSPQNLNASQCQCTADWLKQPPFMCQAGELDNARDKMVAQVTQPGYQAFLRYMCPSWDSAAVGGGPVPPGDDLAACPRPMLGTYDDHDYGVNNFNRRLPNKQLFKQVYLDGLGVSATSPRRAAQRGIQWRHTLNPDTPREVDLILLDERYERDPLPCQIRDEWCRNFVLKNKAHPSYGWCQDFLQTGGDGRSGSCCKSDRDIFYGWCTQAANRKDPLWEVACDPASPQFGSQALAVQPDGRLAPRDLQYPEQAEQDSSFCELLGWQQRQWLEEVLAASTAPVKVIASGSVLFGSTPLDNNTAETEWTGRCSGDDWDCYRPAQLNLLHTLQRHAAASKGCYVVITGDYHYSDIKVAKPGAGHLYSAAYQTDKWSTPIYQVMASGMTNSTARPNAKCEGYRKEWAGLRIEGDCGFVKLPSFGMLEFDWQLRQLRMQIRGAEAPQGGKVLQQLTISLDTCQPV</sequence>
<dbReference type="PANTHER" id="PTHR33987:SF2">
    <property type="entry name" value="ALKALINE PHOSPHATASE D"/>
    <property type="match status" value="1"/>
</dbReference>
<protein>
    <submittedName>
        <fullName evidence="4">Alkaline phosphatase D</fullName>
    </submittedName>
</protein>
<dbReference type="PANTHER" id="PTHR33987">
    <property type="entry name" value="CALCINEURIN-LIKE METALLO-PHOSPHOESTERASE SUPERFAMILY PROTEIN"/>
    <property type="match status" value="1"/>
</dbReference>
<organism evidence="4 5">
    <name type="scientific">Chlorella sorokiniana</name>
    <name type="common">Freshwater green alga</name>
    <dbReference type="NCBI Taxonomy" id="3076"/>
    <lineage>
        <taxon>Eukaryota</taxon>
        <taxon>Viridiplantae</taxon>
        <taxon>Chlorophyta</taxon>
        <taxon>core chlorophytes</taxon>
        <taxon>Trebouxiophyceae</taxon>
        <taxon>Chlorellales</taxon>
        <taxon>Chlorellaceae</taxon>
        <taxon>Chlorella clade</taxon>
        <taxon>Chlorella</taxon>
    </lineage>
</organism>
<proteinExistence type="predicted"/>
<evidence type="ECO:0000313" key="5">
    <source>
        <dbReference type="Proteomes" id="UP000239899"/>
    </source>
</evidence>
<evidence type="ECO:0000256" key="1">
    <source>
        <dbReference type="SAM" id="MobiDB-lite"/>
    </source>
</evidence>
<dbReference type="SUPFAM" id="SSF56300">
    <property type="entry name" value="Metallo-dependent phosphatases"/>
    <property type="match status" value="1"/>
</dbReference>
<keyword evidence="2" id="KW-0472">Membrane</keyword>
<dbReference type="Pfam" id="PF09423">
    <property type="entry name" value="PhoD"/>
    <property type="match status" value="1"/>
</dbReference>
<feature type="transmembrane region" description="Helical" evidence="2">
    <location>
        <begin position="60"/>
        <end position="83"/>
    </location>
</feature>
<dbReference type="Proteomes" id="UP000239899">
    <property type="component" value="Unassembled WGS sequence"/>
</dbReference>
<dbReference type="EMBL" id="LHPG02000005">
    <property type="protein sequence ID" value="PRW58437.1"/>
    <property type="molecule type" value="Genomic_DNA"/>
</dbReference>
<dbReference type="InterPro" id="IPR018946">
    <property type="entry name" value="PhoD-like_MPP"/>
</dbReference>
<dbReference type="OrthoDB" id="10266805at2759"/>
<keyword evidence="2" id="KW-0812">Transmembrane</keyword>
<dbReference type="AlphaFoldDB" id="A0A2P6TWK6"/>